<organism evidence="1 2">
    <name type="scientific">Heracleum sosnowskyi</name>
    <dbReference type="NCBI Taxonomy" id="360622"/>
    <lineage>
        <taxon>Eukaryota</taxon>
        <taxon>Viridiplantae</taxon>
        <taxon>Streptophyta</taxon>
        <taxon>Embryophyta</taxon>
        <taxon>Tracheophyta</taxon>
        <taxon>Spermatophyta</taxon>
        <taxon>Magnoliopsida</taxon>
        <taxon>eudicotyledons</taxon>
        <taxon>Gunneridae</taxon>
        <taxon>Pentapetalae</taxon>
        <taxon>asterids</taxon>
        <taxon>campanulids</taxon>
        <taxon>Apiales</taxon>
        <taxon>Apiaceae</taxon>
        <taxon>Apioideae</taxon>
        <taxon>apioid superclade</taxon>
        <taxon>Tordylieae</taxon>
        <taxon>Tordyliinae</taxon>
        <taxon>Heracleum</taxon>
    </lineage>
</organism>
<accession>A0AAD8GTP7</accession>
<dbReference type="SUPFAM" id="SSF50891">
    <property type="entry name" value="Cyclophilin-like"/>
    <property type="match status" value="1"/>
</dbReference>
<reference evidence="1" key="2">
    <citation type="submission" date="2023-05" db="EMBL/GenBank/DDBJ databases">
        <authorList>
            <person name="Schelkunov M.I."/>
        </authorList>
    </citation>
    <scope>NUCLEOTIDE SEQUENCE</scope>
    <source>
        <strain evidence="1">Hsosn_3</strain>
        <tissue evidence="1">Leaf</tissue>
    </source>
</reference>
<dbReference type="Proteomes" id="UP001237642">
    <property type="component" value="Unassembled WGS sequence"/>
</dbReference>
<dbReference type="EMBL" id="JAUIZM010000011">
    <property type="protein sequence ID" value="KAK1354308.1"/>
    <property type="molecule type" value="Genomic_DNA"/>
</dbReference>
<keyword evidence="2" id="KW-1185">Reference proteome</keyword>
<gene>
    <name evidence="1" type="ORF">POM88_047564</name>
</gene>
<dbReference type="AlphaFoldDB" id="A0AAD8GTP7"/>
<dbReference type="InterPro" id="IPR029000">
    <property type="entry name" value="Cyclophilin-like_dom_sf"/>
</dbReference>
<evidence type="ECO:0000313" key="2">
    <source>
        <dbReference type="Proteomes" id="UP001237642"/>
    </source>
</evidence>
<reference evidence="1" key="1">
    <citation type="submission" date="2023-02" db="EMBL/GenBank/DDBJ databases">
        <title>Genome of toxic invasive species Heracleum sosnowskyi carries increased number of genes despite the absence of recent whole-genome duplications.</title>
        <authorList>
            <person name="Schelkunov M."/>
            <person name="Shtratnikova V."/>
            <person name="Makarenko M."/>
            <person name="Klepikova A."/>
            <person name="Omelchenko D."/>
            <person name="Novikova G."/>
            <person name="Obukhova E."/>
            <person name="Bogdanov V."/>
            <person name="Penin A."/>
            <person name="Logacheva M."/>
        </authorList>
    </citation>
    <scope>NUCLEOTIDE SEQUENCE</scope>
    <source>
        <strain evidence="1">Hsosn_3</strain>
        <tissue evidence="1">Leaf</tissue>
    </source>
</reference>
<comment type="caution">
    <text evidence="1">The sequence shown here is derived from an EMBL/GenBank/DDBJ whole genome shotgun (WGS) entry which is preliminary data.</text>
</comment>
<evidence type="ECO:0000313" key="1">
    <source>
        <dbReference type="EMBL" id="KAK1354308.1"/>
    </source>
</evidence>
<proteinExistence type="predicted"/>
<protein>
    <submittedName>
        <fullName evidence="1">Uncharacterized protein</fullName>
    </submittedName>
</protein>
<sequence>MELYADISSKAEDKFWALCDGEDGRPENYYLHGDDYLSFFEAGPNFYISFSETWGVVSGKVLDGLDVLNTLEGVTKIHQYDQGNENIASEPIINVNCGQLNDQCLNYQKIKNYGPKYHNMIKGSKIPHRYVYRSPGKGRDEKFSFFYNLEYDNSSSRMLDLLNELPSYAFLAFIFGRVCIYSFNNDSWNVRREDINTLNDDKFGILPYPKARLVNGAAYFVQGRQVVKFDISRPMLRKINLPVGRNYITDHHIMEEYGESIAIIGSAYPLGLDSIDIDRWVVMMVLIHDDNSYFWETKFIIKAGDNIQFQAMSGFMNSNELVIRKRHQHREYFLYRDDHREYFLYNVENGFQQQFRLTPEAQAHEKYLRRINITTESLLLLSETTMPPTLWEWR</sequence>
<name>A0AAD8GTP7_9APIA</name>